<accession>A0A6I2KW40</accession>
<reference evidence="1 2" key="1">
    <citation type="submission" date="2019-11" db="EMBL/GenBank/DDBJ databases">
        <title>Novel species isolated from a subtropical stream in China.</title>
        <authorList>
            <person name="Lu H."/>
        </authorList>
    </citation>
    <scope>NUCLEOTIDE SEQUENCE [LARGE SCALE GENOMIC DNA]</scope>
    <source>
        <strain evidence="1 2">FT80W</strain>
    </source>
</reference>
<dbReference type="AlphaFoldDB" id="A0A6I2KW40"/>
<dbReference type="Pfam" id="PF11848">
    <property type="entry name" value="DUF3368"/>
    <property type="match status" value="1"/>
</dbReference>
<name>A0A6I2KW40_9BURK</name>
<dbReference type="EMBL" id="WKJK01000002">
    <property type="protein sequence ID" value="MRW89257.1"/>
    <property type="molecule type" value="Genomic_DNA"/>
</dbReference>
<comment type="caution">
    <text evidence="1">The sequence shown here is derived from an EMBL/GenBank/DDBJ whole genome shotgun (WGS) entry which is preliminary data.</text>
</comment>
<evidence type="ECO:0000313" key="2">
    <source>
        <dbReference type="Proteomes" id="UP000433309"/>
    </source>
</evidence>
<gene>
    <name evidence="1" type="ORF">GJ699_04610</name>
</gene>
<keyword evidence="2" id="KW-1185">Reference proteome</keyword>
<protein>
    <recommendedName>
        <fullName evidence="3">DUF3368 domain-containing protein</fullName>
    </recommendedName>
</protein>
<dbReference type="Proteomes" id="UP000433309">
    <property type="component" value="Unassembled WGS sequence"/>
</dbReference>
<proteinExistence type="predicted"/>
<organism evidence="1 2">
    <name type="scientific">Duganella guangzhouensis</name>
    <dbReference type="NCBI Taxonomy" id="2666084"/>
    <lineage>
        <taxon>Bacteria</taxon>
        <taxon>Pseudomonadati</taxon>
        <taxon>Pseudomonadota</taxon>
        <taxon>Betaproteobacteria</taxon>
        <taxon>Burkholderiales</taxon>
        <taxon>Oxalobacteraceae</taxon>
        <taxon>Telluria group</taxon>
        <taxon>Duganella</taxon>
    </lineage>
</organism>
<sequence>MNIALIVTDAGPLITLAVADALDTLKLLGARVLIPDMVEFEVGRHTDKPGARIFLAWLEANRGAVEIARTEEFAEFSRLLALDPDLRTRNRGEMAAAEATFLHALERRKLIADAELILDRATAVPGPTARVDGGLATSGADDALNAWIR</sequence>
<dbReference type="InterPro" id="IPR021799">
    <property type="entry name" value="PIN-like_prokaryotic"/>
</dbReference>
<evidence type="ECO:0008006" key="3">
    <source>
        <dbReference type="Google" id="ProtNLM"/>
    </source>
</evidence>
<dbReference type="RefSeq" id="WP_154373559.1">
    <property type="nucleotide sequence ID" value="NZ_WKJK01000002.1"/>
</dbReference>
<evidence type="ECO:0000313" key="1">
    <source>
        <dbReference type="EMBL" id="MRW89257.1"/>
    </source>
</evidence>